<keyword evidence="5" id="KW-0687">Ribonucleoprotein</keyword>
<dbReference type="Proteomes" id="UP000054558">
    <property type="component" value="Unassembled WGS sequence"/>
</dbReference>
<accession>A0A1Y1I007</accession>
<evidence type="ECO:0000256" key="1">
    <source>
        <dbReference type="ARBA" id="ARBA00004173"/>
    </source>
</evidence>
<dbReference type="GO" id="GO:0032543">
    <property type="term" value="P:mitochondrial translation"/>
    <property type="evidence" value="ECO:0007669"/>
    <property type="project" value="InterPro"/>
</dbReference>
<reference evidence="8 9" key="1">
    <citation type="journal article" date="2014" name="Nat. Commun.">
        <title>Klebsormidium flaccidum genome reveals primary factors for plant terrestrial adaptation.</title>
        <authorList>
            <person name="Hori K."/>
            <person name="Maruyama F."/>
            <person name="Fujisawa T."/>
            <person name="Togashi T."/>
            <person name="Yamamoto N."/>
            <person name="Seo M."/>
            <person name="Sato S."/>
            <person name="Yamada T."/>
            <person name="Mori H."/>
            <person name="Tajima N."/>
            <person name="Moriyama T."/>
            <person name="Ikeuchi M."/>
            <person name="Watanabe M."/>
            <person name="Wada H."/>
            <person name="Kobayashi K."/>
            <person name="Saito M."/>
            <person name="Masuda T."/>
            <person name="Sasaki-Sekimoto Y."/>
            <person name="Mashiguchi K."/>
            <person name="Awai K."/>
            <person name="Shimojima M."/>
            <person name="Masuda S."/>
            <person name="Iwai M."/>
            <person name="Nobusawa T."/>
            <person name="Narise T."/>
            <person name="Kondo S."/>
            <person name="Saito H."/>
            <person name="Sato R."/>
            <person name="Murakawa M."/>
            <person name="Ihara Y."/>
            <person name="Oshima-Yamada Y."/>
            <person name="Ohtaka K."/>
            <person name="Satoh M."/>
            <person name="Sonobe K."/>
            <person name="Ishii M."/>
            <person name="Ohtani R."/>
            <person name="Kanamori-Sato M."/>
            <person name="Honoki R."/>
            <person name="Miyazaki D."/>
            <person name="Mochizuki H."/>
            <person name="Umetsu J."/>
            <person name="Higashi K."/>
            <person name="Shibata D."/>
            <person name="Kamiya Y."/>
            <person name="Sato N."/>
            <person name="Nakamura Y."/>
            <person name="Tabata S."/>
            <person name="Ida S."/>
            <person name="Kurokawa K."/>
            <person name="Ohta H."/>
        </authorList>
    </citation>
    <scope>NUCLEOTIDE SEQUENCE [LARGE SCALE GENOMIC DNA]</scope>
    <source>
        <strain evidence="8 9">NIES-2285</strain>
    </source>
</reference>
<dbReference type="InterPro" id="IPR036249">
    <property type="entry name" value="Thioredoxin-like_sf"/>
</dbReference>
<comment type="similarity">
    <text evidence="2">Belongs to the mitochondrion-specific ribosomal protein mL43 family.</text>
</comment>
<evidence type="ECO:0000259" key="7">
    <source>
        <dbReference type="SMART" id="SM00916"/>
    </source>
</evidence>
<dbReference type="OrthoDB" id="88at2759"/>
<evidence type="ECO:0000256" key="6">
    <source>
        <dbReference type="ARBA" id="ARBA00035188"/>
    </source>
</evidence>
<organism evidence="8 9">
    <name type="scientific">Klebsormidium nitens</name>
    <name type="common">Green alga</name>
    <name type="synonym">Ulothrix nitens</name>
    <dbReference type="NCBI Taxonomy" id="105231"/>
    <lineage>
        <taxon>Eukaryota</taxon>
        <taxon>Viridiplantae</taxon>
        <taxon>Streptophyta</taxon>
        <taxon>Klebsormidiophyceae</taxon>
        <taxon>Klebsormidiales</taxon>
        <taxon>Klebsormidiaceae</taxon>
        <taxon>Klebsormidium</taxon>
    </lineage>
</organism>
<keyword evidence="3" id="KW-0689">Ribosomal protein</keyword>
<comment type="subcellular location">
    <subcellularLocation>
        <location evidence="1">Mitochondrion</location>
    </subcellularLocation>
</comment>
<evidence type="ECO:0000313" key="9">
    <source>
        <dbReference type="Proteomes" id="UP000054558"/>
    </source>
</evidence>
<dbReference type="Pfam" id="PF05047">
    <property type="entry name" value="L51_S25_CI-B8"/>
    <property type="match status" value="1"/>
</dbReference>
<evidence type="ECO:0000256" key="2">
    <source>
        <dbReference type="ARBA" id="ARBA00006073"/>
    </source>
</evidence>
<keyword evidence="4" id="KW-0496">Mitochondrion</keyword>
<dbReference type="InterPro" id="IPR007741">
    <property type="entry name" value="Ribosomal_mL43/mS25/NADH_DH"/>
</dbReference>
<dbReference type="AlphaFoldDB" id="A0A1Y1I007"/>
<dbReference type="SUPFAM" id="SSF52833">
    <property type="entry name" value="Thioredoxin-like"/>
    <property type="match status" value="1"/>
</dbReference>
<keyword evidence="9" id="KW-1185">Reference proteome</keyword>
<dbReference type="InterPro" id="IPR039927">
    <property type="entry name" value="Ribosomal_mL43"/>
</dbReference>
<evidence type="ECO:0000256" key="5">
    <source>
        <dbReference type="ARBA" id="ARBA00023274"/>
    </source>
</evidence>
<gene>
    <name evidence="8" type="ORF">KFL_001820240</name>
</gene>
<dbReference type="GO" id="GO:0003735">
    <property type="term" value="F:structural constituent of ribosome"/>
    <property type="evidence" value="ECO:0000318"/>
    <property type="project" value="GO_Central"/>
</dbReference>
<dbReference type="STRING" id="105231.A0A1Y1I007"/>
<protein>
    <recommendedName>
        <fullName evidence="6">Large ribosomal subunit protein mL43</fullName>
    </recommendedName>
</protein>
<dbReference type="OMA" id="WPSSANT"/>
<dbReference type="GO" id="GO:0005762">
    <property type="term" value="C:mitochondrial large ribosomal subunit"/>
    <property type="evidence" value="ECO:0000318"/>
    <property type="project" value="GO_Central"/>
</dbReference>
<evidence type="ECO:0000313" key="8">
    <source>
        <dbReference type="EMBL" id="GAQ84270.1"/>
    </source>
</evidence>
<proteinExistence type="inferred from homology"/>
<dbReference type="PANTHER" id="PTHR21396">
    <property type="entry name" value="39S RIBOSOMAL PROTEIN L43"/>
    <property type="match status" value="1"/>
</dbReference>
<evidence type="ECO:0000256" key="4">
    <source>
        <dbReference type="ARBA" id="ARBA00023128"/>
    </source>
</evidence>
<dbReference type="EMBL" id="DF237131">
    <property type="protein sequence ID" value="GAQ84270.1"/>
    <property type="molecule type" value="Genomic_DNA"/>
</dbReference>
<sequence length="132" mass="14861">MALRGVWQLKRLVISFCDFSGSSKGARDFALKGQLEEFIKANPQIRILTHINRGQHPYLKGTYANLSEHSVGVKNQDSKAILEAALTLRNATGRKTTLPLRNRQVTRTPSIQGTWTPFSKIRATTVRENIEQ</sequence>
<dbReference type="SMART" id="SM00916">
    <property type="entry name" value="L51_S25_CI-B8"/>
    <property type="match status" value="1"/>
</dbReference>
<dbReference type="PANTHER" id="PTHR21396:SF2">
    <property type="entry name" value="LARGE RIBOSOMAL SUBUNIT PROTEIN ML43"/>
    <property type="match status" value="1"/>
</dbReference>
<evidence type="ECO:0000256" key="3">
    <source>
        <dbReference type="ARBA" id="ARBA00022980"/>
    </source>
</evidence>
<name>A0A1Y1I007_KLENI</name>
<dbReference type="Gene3D" id="3.40.30.10">
    <property type="entry name" value="Glutaredoxin"/>
    <property type="match status" value="1"/>
</dbReference>
<feature type="domain" description="Ribosomal protein/NADH dehydrogenase" evidence="7">
    <location>
        <begin position="18"/>
        <end position="92"/>
    </location>
</feature>